<dbReference type="Proteomes" id="UP000001396">
    <property type="component" value="Unassembled WGS sequence"/>
</dbReference>
<dbReference type="EMBL" id="ADBJ01000060">
    <property type="protein sequence ID" value="EFA74857.1"/>
    <property type="molecule type" value="Genomic_DNA"/>
</dbReference>
<comment type="similarity">
    <text evidence="1 3">Belongs to the short-chain dehydrogenases/reductases (SDR) family.</text>
</comment>
<evidence type="ECO:0000256" key="1">
    <source>
        <dbReference type="ARBA" id="ARBA00006484"/>
    </source>
</evidence>
<keyword evidence="5" id="KW-1185">Reference proteome</keyword>
<dbReference type="InterPro" id="IPR002347">
    <property type="entry name" value="SDR_fam"/>
</dbReference>
<dbReference type="SUPFAM" id="SSF51735">
    <property type="entry name" value="NAD(P)-binding Rossmann-fold domains"/>
    <property type="match status" value="1"/>
</dbReference>
<dbReference type="STRING" id="670386.D3BUR9"/>
<accession>D3BUR9</accession>
<dbReference type="PANTHER" id="PTHR43976:SF16">
    <property type="entry name" value="SHORT-CHAIN DEHYDROGENASE_REDUCTASE FAMILY PROTEIN"/>
    <property type="match status" value="1"/>
</dbReference>
<dbReference type="InterPro" id="IPR051911">
    <property type="entry name" value="SDR_oxidoreductase"/>
</dbReference>
<sequence>MEPIVNEKVWIITGATTGFGFILVEKLLTLGHKVTATTRNKDKLNQKVTEQFKEKPEVLQRFLACQVDLSDLKSIEACITQTVEKFGRLDNLVNNAGYFTFGLVEEISDKEFRENLEVNFFGPVNFAKLALPHLRESAKTNTTGPRILNISSMLGIWGELPGFVSYVSSKFALDGFSEVLHGELKPLNIHVTSVKPGGFKTEILMAEPNISAFHPHPSGAYPNINEEYCRGLMVSLQKGDPSKLCDILINQCNLPNPPLHLMIGADAYDIANKKMKRVADEMEQFRAEATATDLA</sequence>
<proteinExistence type="inferred from homology"/>
<gene>
    <name evidence="4" type="ORF">PPL_11891</name>
</gene>
<organism evidence="4 5">
    <name type="scientific">Heterostelium pallidum (strain ATCC 26659 / Pp 5 / PN500)</name>
    <name type="common">Cellular slime mold</name>
    <name type="synonym">Polysphondylium pallidum</name>
    <dbReference type="NCBI Taxonomy" id="670386"/>
    <lineage>
        <taxon>Eukaryota</taxon>
        <taxon>Amoebozoa</taxon>
        <taxon>Evosea</taxon>
        <taxon>Eumycetozoa</taxon>
        <taxon>Dictyostelia</taxon>
        <taxon>Acytosteliales</taxon>
        <taxon>Acytosteliaceae</taxon>
        <taxon>Heterostelium</taxon>
    </lineage>
</organism>
<keyword evidence="2" id="KW-0560">Oxidoreductase</keyword>
<dbReference type="FunCoup" id="D3BUR9">
    <property type="interactions" value="12"/>
</dbReference>
<reference evidence="4 5" key="1">
    <citation type="journal article" date="2011" name="Genome Res.">
        <title>Phylogeny-wide analysis of social amoeba genomes highlights ancient origins for complex intercellular communication.</title>
        <authorList>
            <person name="Heidel A.J."/>
            <person name="Lawal H.M."/>
            <person name="Felder M."/>
            <person name="Schilde C."/>
            <person name="Helps N.R."/>
            <person name="Tunggal B."/>
            <person name="Rivero F."/>
            <person name="John U."/>
            <person name="Schleicher M."/>
            <person name="Eichinger L."/>
            <person name="Platzer M."/>
            <person name="Noegel A.A."/>
            <person name="Schaap P."/>
            <person name="Gloeckner G."/>
        </authorList>
    </citation>
    <scope>NUCLEOTIDE SEQUENCE [LARGE SCALE GENOMIC DNA]</scope>
    <source>
        <strain evidence="5">ATCC 26659 / Pp 5 / PN500</strain>
    </source>
</reference>
<evidence type="ECO:0000256" key="2">
    <source>
        <dbReference type="ARBA" id="ARBA00023002"/>
    </source>
</evidence>
<evidence type="ECO:0000313" key="5">
    <source>
        <dbReference type="Proteomes" id="UP000001396"/>
    </source>
</evidence>
<dbReference type="PANTHER" id="PTHR43976">
    <property type="entry name" value="SHORT CHAIN DEHYDROGENASE"/>
    <property type="match status" value="1"/>
</dbReference>
<dbReference type="GO" id="GO:0016491">
    <property type="term" value="F:oxidoreductase activity"/>
    <property type="evidence" value="ECO:0007669"/>
    <property type="project" value="UniProtKB-KW"/>
</dbReference>
<name>D3BUR9_HETP5</name>
<evidence type="ECO:0000313" key="4">
    <source>
        <dbReference type="EMBL" id="EFA74857.1"/>
    </source>
</evidence>
<dbReference type="CDD" id="cd05374">
    <property type="entry name" value="17beta-HSD-like_SDR_c"/>
    <property type="match status" value="1"/>
</dbReference>
<dbReference type="GeneID" id="31367359"/>
<dbReference type="InParanoid" id="D3BUR9"/>
<dbReference type="Gene3D" id="3.40.50.720">
    <property type="entry name" value="NAD(P)-binding Rossmann-like Domain"/>
    <property type="match status" value="1"/>
</dbReference>
<dbReference type="Pfam" id="PF00106">
    <property type="entry name" value="adh_short"/>
    <property type="match status" value="1"/>
</dbReference>
<protein>
    <submittedName>
        <fullName evidence="4">Short-chain dehydrogenase/reductase family protein</fullName>
    </submittedName>
</protein>
<dbReference type="RefSeq" id="XP_020426991.1">
    <property type="nucleotide sequence ID" value="XM_020582637.1"/>
</dbReference>
<dbReference type="AlphaFoldDB" id="D3BUR9"/>
<dbReference type="InterPro" id="IPR036291">
    <property type="entry name" value="NAD(P)-bd_dom_sf"/>
</dbReference>
<comment type="caution">
    <text evidence="4">The sequence shown here is derived from an EMBL/GenBank/DDBJ whole genome shotgun (WGS) entry which is preliminary data.</text>
</comment>
<dbReference type="PRINTS" id="PR00080">
    <property type="entry name" value="SDRFAMILY"/>
</dbReference>
<evidence type="ECO:0000256" key="3">
    <source>
        <dbReference type="RuleBase" id="RU000363"/>
    </source>
</evidence>
<dbReference type="OMA" id="VDQYSAD"/>
<dbReference type="PRINTS" id="PR00081">
    <property type="entry name" value="GDHRDH"/>
</dbReference>